<sequence>MLLAPLVLSTRWRHLWCSVPCLDLDEFRAKTGAPHPDGNAGLGGDGSDSDSEWSSSSSSSDDDGGDNVKTKEWECFEHFTMNLMFRCNFAQLESFRLHISRGRAPSFGDRQAAGWLRCAMKNCTPHRAPYRQGLSSCSWPLKRLHLCNVHLDDRFVKHVNSVCHSLEDLTLEYCRCRIQSITSDSLKTLILKHCIWHILSEIASPTLKTLVIDGGSNTYECLLVILAPAVTYLHLAMNVRHFCGGVSINEMSSLAKASIHLHNHKNDLYTITKVFQEKNGSAPTQPNQTSSSEFRGLDFVCENLKIEIICRDGNASKLVKLLLRASGNLSKSNIKLTKAW</sequence>
<feature type="signal peptide" evidence="2">
    <location>
        <begin position="1"/>
        <end position="17"/>
    </location>
</feature>
<organism evidence="4 5">
    <name type="scientific">Digitaria exilis</name>
    <dbReference type="NCBI Taxonomy" id="1010633"/>
    <lineage>
        <taxon>Eukaryota</taxon>
        <taxon>Viridiplantae</taxon>
        <taxon>Streptophyta</taxon>
        <taxon>Embryophyta</taxon>
        <taxon>Tracheophyta</taxon>
        <taxon>Spermatophyta</taxon>
        <taxon>Magnoliopsida</taxon>
        <taxon>Liliopsida</taxon>
        <taxon>Poales</taxon>
        <taxon>Poaceae</taxon>
        <taxon>PACMAD clade</taxon>
        <taxon>Panicoideae</taxon>
        <taxon>Panicodae</taxon>
        <taxon>Paniceae</taxon>
        <taxon>Anthephorinae</taxon>
        <taxon>Digitaria</taxon>
    </lineage>
</organism>
<dbReference type="PANTHER" id="PTHR34223">
    <property type="entry name" value="OS11G0201299 PROTEIN"/>
    <property type="match status" value="1"/>
</dbReference>
<dbReference type="PANTHER" id="PTHR34223:SF27">
    <property type="entry name" value="F-BOX DOMAIN-CONTAINING PROTEIN"/>
    <property type="match status" value="1"/>
</dbReference>
<proteinExistence type="predicted"/>
<protein>
    <recommendedName>
        <fullName evidence="3">F-box/LRR-repeat protein 15/At3g58940/PEG3-like LRR domain-containing protein</fullName>
    </recommendedName>
</protein>
<gene>
    <name evidence="4" type="ORF">HU200_034564</name>
</gene>
<dbReference type="Proteomes" id="UP000636709">
    <property type="component" value="Unassembled WGS sequence"/>
</dbReference>
<feature type="region of interest" description="Disordered" evidence="1">
    <location>
        <begin position="34"/>
        <end position="67"/>
    </location>
</feature>
<keyword evidence="5" id="KW-1185">Reference proteome</keyword>
<dbReference type="OrthoDB" id="586540at2759"/>
<reference evidence="4" key="1">
    <citation type="submission" date="2020-07" db="EMBL/GenBank/DDBJ databases">
        <title>Genome sequence and genetic diversity analysis of an under-domesticated orphan crop, white fonio (Digitaria exilis).</title>
        <authorList>
            <person name="Bennetzen J.L."/>
            <person name="Chen S."/>
            <person name="Ma X."/>
            <person name="Wang X."/>
            <person name="Yssel A.E.J."/>
            <person name="Chaluvadi S.R."/>
            <person name="Johnson M."/>
            <person name="Gangashetty P."/>
            <person name="Hamidou F."/>
            <person name="Sanogo M.D."/>
            <person name="Zwaenepoel A."/>
            <person name="Wallace J."/>
            <person name="Van De Peer Y."/>
            <person name="Van Deynze A."/>
        </authorList>
    </citation>
    <scope>NUCLEOTIDE SEQUENCE</scope>
    <source>
        <tissue evidence="4">Leaves</tissue>
    </source>
</reference>
<dbReference type="EMBL" id="JACEFO010001828">
    <property type="protein sequence ID" value="KAF8700187.1"/>
    <property type="molecule type" value="Genomic_DNA"/>
</dbReference>
<evidence type="ECO:0000313" key="5">
    <source>
        <dbReference type="Proteomes" id="UP000636709"/>
    </source>
</evidence>
<dbReference type="InterPro" id="IPR055411">
    <property type="entry name" value="LRR_FXL15/At3g58940/PEG3-like"/>
</dbReference>
<dbReference type="InterPro" id="IPR032675">
    <property type="entry name" value="LRR_dom_sf"/>
</dbReference>
<dbReference type="Gene3D" id="3.80.10.10">
    <property type="entry name" value="Ribonuclease Inhibitor"/>
    <property type="match status" value="1"/>
</dbReference>
<accession>A0A835EM26</accession>
<evidence type="ECO:0000256" key="2">
    <source>
        <dbReference type="SAM" id="SignalP"/>
    </source>
</evidence>
<evidence type="ECO:0000256" key="1">
    <source>
        <dbReference type="SAM" id="MobiDB-lite"/>
    </source>
</evidence>
<feature type="chain" id="PRO_5032979288" description="F-box/LRR-repeat protein 15/At3g58940/PEG3-like LRR domain-containing protein" evidence="2">
    <location>
        <begin position="18"/>
        <end position="340"/>
    </location>
</feature>
<dbReference type="InterPro" id="IPR053197">
    <property type="entry name" value="F-box_SCFL_complex_component"/>
</dbReference>
<dbReference type="Pfam" id="PF24758">
    <property type="entry name" value="LRR_At5g56370"/>
    <property type="match status" value="1"/>
</dbReference>
<name>A0A835EM26_9POAL</name>
<dbReference type="AlphaFoldDB" id="A0A835EM26"/>
<keyword evidence="2" id="KW-0732">Signal</keyword>
<evidence type="ECO:0000259" key="3">
    <source>
        <dbReference type="Pfam" id="PF24758"/>
    </source>
</evidence>
<dbReference type="SUPFAM" id="SSF52047">
    <property type="entry name" value="RNI-like"/>
    <property type="match status" value="1"/>
</dbReference>
<comment type="caution">
    <text evidence="4">The sequence shown here is derived from an EMBL/GenBank/DDBJ whole genome shotgun (WGS) entry which is preliminary data.</text>
</comment>
<feature type="domain" description="F-box/LRR-repeat protein 15/At3g58940/PEG3-like LRR" evidence="3">
    <location>
        <begin position="141"/>
        <end position="233"/>
    </location>
</feature>
<evidence type="ECO:0000313" key="4">
    <source>
        <dbReference type="EMBL" id="KAF8700187.1"/>
    </source>
</evidence>